<evidence type="ECO:0000313" key="2">
    <source>
        <dbReference type="Proteomes" id="UP000184112"/>
    </source>
</evidence>
<evidence type="ECO:0008006" key="3">
    <source>
        <dbReference type="Google" id="ProtNLM"/>
    </source>
</evidence>
<name>A0A1M5JPG0_FLAJO</name>
<evidence type="ECO:0000313" key="1">
    <source>
        <dbReference type="EMBL" id="SHG42472.1"/>
    </source>
</evidence>
<reference evidence="1 2" key="1">
    <citation type="submission" date="2016-11" db="EMBL/GenBank/DDBJ databases">
        <authorList>
            <person name="Jaros S."/>
            <person name="Januszkiewicz K."/>
            <person name="Wedrychowicz H."/>
        </authorList>
    </citation>
    <scope>NUCLEOTIDE SEQUENCE [LARGE SCALE GENOMIC DNA]</scope>
    <source>
        <strain evidence="1 2">DSM 6792</strain>
    </source>
</reference>
<dbReference type="SUPFAM" id="SSF69318">
    <property type="entry name" value="Integrin alpha N-terminal domain"/>
    <property type="match status" value="1"/>
</dbReference>
<dbReference type="AlphaFoldDB" id="A0A1M5JPG0"/>
<dbReference type="EMBL" id="FQWH01000002">
    <property type="protein sequence ID" value="SHG42472.1"/>
    <property type="molecule type" value="Genomic_DNA"/>
</dbReference>
<dbReference type="InterPro" id="IPR028994">
    <property type="entry name" value="Integrin_alpha_N"/>
</dbReference>
<dbReference type="PROSITE" id="PS51257">
    <property type="entry name" value="PROKAR_LIPOPROTEIN"/>
    <property type="match status" value="1"/>
</dbReference>
<dbReference type="Proteomes" id="UP000184112">
    <property type="component" value="Unassembled WGS sequence"/>
</dbReference>
<dbReference type="RefSeq" id="WP_073408790.1">
    <property type="nucleotide sequence ID" value="NZ_FQWH01000002.1"/>
</dbReference>
<accession>A0A1M5JPG0</accession>
<gene>
    <name evidence="1" type="ORF">SAMN05444388_102637</name>
</gene>
<protein>
    <recommendedName>
        <fullName evidence="3">Lipoprotein</fullName>
    </recommendedName>
</protein>
<organism evidence="1 2">
    <name type="scientific">Flavobacterium johnsoniae</name>
    <name type="common">Cytophaga johnsonae</name>
    <dbReference type="NCBI Taxonomy" id="986"/>
    <lineage>
        <taxon>Bacteria</taxon>
        <taxon>Pseudomonadati</taxon>
        <taxon>Bacteroidota</taxon>
        <taxon>Flavobacteriia</taxon>
        <taxon>Flavobacteriales</taxon>
        <taxon>Flavobacteriaceae</taxon>
        <taxon>Flavobacterium</taxon>
    </lineage>
</organism>
<proteinExistence type="predicted"/>
<sequence length="269" mass="30741">MKKNIFAILLVSVLFSCKDVKQEKAADKAVVVKDSVVKTEESESTAVTEEAFKNEFDILIPQTYRTYDNQNPVKALNQKWVELYEENGEFFLGKANFKIEKGYSECSGDSTLSVMPEKKVLLLMDDPKLKTGKIKSLKIERDKIWPKEKMSFTFNNVNYTLRGEGKVLSEEKVSTDDDKIEIFKKVEDYKLYLTIGNNPEKLILTEASFNDTFVEFLFAGDIDGDGKLDFVFGANRDYEEERVILFLSSKAENENSVKKVSEIAVQFDC</sequence>